<dbReference type="InterPro" id="IPR008929">
    <property type="entry name" value="Chondroitin_lyas"/>
</dbReference>
<protein>
    <recommendedName>
        <fullName evidence="2">Heparinase II N-terminal domain-containing protein</fullName>
    </recommendedName>
</protein>
<accession>A0A382CLY7</accession>
<name>A0A382CLY7_9ZZZZ</name>
<proteinExistence type="predicted"/>
<dbReference type="EMBL" id="UINC01035161">
    <property type="protein sequence ID" value="SVB27130.1"/>
    <property type="molecule type" value="Genomic_DNA"/>
</dbReference>
<feature type="non-terminal residue" evidence="1">
    <location>
        <position position="464"/>
    </location>
</feature>
<dbReference type="AlphaFoldDB" id="A0A382CLY7"/>
<evidence type="ECO:0008006" key="2">
    <source>
        <dbReference type="Google" id="ProtNLM"/>
    </source>
</evidence>
<evidence type="ECO:0000313" key="1">
    <source>
        <dbReference type="EMBL" id="SVB27130.1"/>
    </source>
</evidence>
<reference evidence="1" key="1">
    <citation type="submission" date="2018-05" db="EMBL/GenBank/DDBJ databases">
        <authorList>
            <person name="Lanie J.A."/>
            <person name="Ng W.-L."/>
            <person name="Kazmierczak K.M."/>
            <person name="Andrzejewski T.M."/>
            <person name="Davidsen T.M."/>
            <person name="Wayne K.J."/>
            <person name="Tettelin H."/>
            <person name="Glass J.I."/>
            <person name="Rusch D."/>
            <person name="Podicherti R."/>
            <person name="Tsui H.-C.T."/>
            <person name="Winkler M.E."/>
        </authorList>
    </citation>
    <scope>NUCLEOTIDE SEQUENCE</scope>
</reference>
<dbReference type="Gene3D" id="1.50.10.100">
    <property type="entry name" value="Chondroitin AC/alginate lyase"/>
    <property type="match status" value="1"/>
</dbReference>
<sequence>MNQLNQFYVAIAFCVFALATAEGNEELMSLHPQHSYADVENIDNLEETLRNMLVKEEKYSFSRGWWSWDRLRQRYVDSERKEENSLRILRGVFRGLIIDWHAKLEAKGEGDLMYILFTTNSGNKTTRKADKDRMLVRDLHGGGYHGGWGSACRMRIYEELVRQKMLTAEEKALFKKIIHQSLQPQFLDFTKGSQQADNHSFGNGGGVALALKLFPNAPQAKKARAWINRIWAHMADYGDWKEWNYYPYGPIFLHGMLDIAEATGRIDTEHELINAIGQRCLGFVHGGGVRGNPNCGSQVRKDLSQVYSDPWNVGYYNVETSSRDGNFWYRMALHYRNPEYLWAAEQVALGGRPPGGNVPAEYQAAYNKRFAWFVKHGIEPTPPASSSKIGLLSTLKHKVKERIYLNAGREPEKPFAAFFLYDKKDKHLDNVAGYLYEYSIGGAKFLHTSGKYNNVYSGNNLKGG</sequence>
<gene>
    <name evidence="1" type="ORF">METZ01_LOCUS179984</name>
</gene>
<organism evidence="1">
    <name type="scientific">marine metagenome</name>
    <dbReference type="NCBI Taxonomy" id="408172"/>
    <lineage>
        <taxon>unclassified sequences</taxon>
        <taxon>metagenomes</taxon>
        <taxon>ecological metagenomes</taxon>
    </lineage>
</organism>